<keyword evidence="4" id="KW-1185">Reference proteome</keyword>
<dbReference type="InterPro" id="IPR050463">
    <property type="entry name" value="Gfo/Idh/MocA_oxidrdct_glycsds"/>
</dbReference>
<dbReference type="PANTHER" id="PTHR43818:SF5">
    <property type="entry name" value="OXIDOREDUCTASE FAMILY PROTEIN"/>
    <property type="match status" value="1"/>
</dbReference>
<dbReference type="GO" id="GO:0000166">
    <property type="term" value="F:nucleotide binding"/>
    <property type="evidence" value="ECO:0007669"/>
    <property type="project" value="InterPro"/>
</dbReference>
<dbReference type="eggNOG" id="COG0673">
    <property type="taxonomic scope" value="Bacteria"/>
</dbReference>
<feature type="domain" description="Gfo/Idh/MocA-like oxidoreductase N-terminal" evidence="1">
    <location>
        <begin position="2"/>
        <end position="52"/>
    </location>
</feature>
<protein>
    <submittedName>
        <fullName evidence="3">Oxidoreductase domain protein</fullName>
    </submittedName>
</protein>
<proteinExistence type="predicted"/>
<dbReference type="SUPFAM" id="SSF51735">
    <property type="entry name" value="NAD(P)-binding Rossmann-fold domains"/>
    <property type="match status" value="1"/>
</dbReference>
<evidence type="ECO:0000259" key="2">
    <source>
        <dbReference type="Pfam" id="PF22725"/>
    </source>
</evidence>
<sequence length="344" mass="38873">MDVVLLTTTPAFRPMHIKAAIEAGKHVFAEKPMAVDGPGLRSVIESAKKAKEKNLALVDGFVWRWTQANREAYKKLHEGAIGDIRTIYSSYYTGSVDRYPKWNRTNTKTDLEWQIRRWYYFTWLSGDHIVEQAIHSIDKMLWTMKDEPPASVVCVGGRQARPGALPPGKYQLGKADGTTTDVESAGGEYGNIYDHFGAEFRWENGVKGYHFCRQIGRCYNANTDEVVGSKGVYQGESASKRHVIIHSDNPWRYQAPSGVKDNGYQTEHDEMYASIRANKPINTSERFTKTTMTAIMARMAAYSGKEVTWQQAMESKEDLFPKDLKWDSKLPVAPVAIPGVYELT</sequence>
<reference evidence="3 4" key="1">
    <citation type="journal article" date="2011" name="J. Bacteriol.">
        <title>Genome sequence of Chthoniobacter flavus Ellin428, an aerobic heterotrophic soil bacterium.</title>
        <authorList>
            <person name="Kant R."/>
            <person name="van Passel M.W."/>
            <person name="Palva A."/>
            <person name="Lucas S."/>
            <person name="Lapidus A."/>
            <person name="Glavina Del Rio T."/>
            <person name="Dalin E."/>
            <person name="Tice H."/>
            <person name="Bruce D."/>
            <person name="Goodwin L."/>
            <person name="Pitluck S."/>
            <person name="Larimer F.W."/>
            <person name="Land M.L."/>
            <person name="Hauser L."/>
            <person name="Sangwan P."/>
            <person name="de Vos W.M."/>
            <person name="Janssen P.H."/>
            <person name="Smidt H."/>
        </authorList>
    </citation>
    <scope>NUCLEOTIDE SEQUENCE [LARGE SCALE GENOMIC DNA]</scope>
    <source>
        <strain evidence="3 4">Ellin428</strain>
    </source>
</reference>
<dbReference type="InterPro" id="IPR000683">
    <property type="entry name" value="Gfo/Idh/MocA-like_OxRdtase_N"/>
</dbReference>
<dbReference type="AlphaFoldDB" id="B4D550"/>
<dbReference type="Proteomes" id="UP000005824">
    <property type="component" value="Unassembled WGS sequence"/>
</dbReference>
<dbReference type="Pfam" id="PF22725">
    <property type="entry name" value="GFO_IDH_MocA_C3"/>
    <property type="match status" value="1"/>
</dbReference>
<organism evidence="3 4">
    <name type="scientific">Chthoniobacter flavus Ellin428</name>
    <dbReference type="NCBI Taxonomy" id="497964"/>
    <lineage>
        <taxon>Bacteria</taxon>
        <taxon>Pseudomonadati</taxon>
        <taxon>Verrucomicrobiota</taxon>
        <taxon>Spartobacteria</taxon>
        <taxon>Chthoniobacterales</taxon>
        <taxon>Chthoniobacteraceae</taxon>
        <taxon>Chthoniobacter</taxon>
    </lineage>
</organism>
<dbReference type="Gene3D" id="3.30.360.10">
    <property type="entry name" value="Dihydrodipicolinate Reductase, domain 2"/>
    <property type="match status" value="1"/>
</dbReference>
<dbReference type="InterPro" id="IPR036291">
    <property type="entry name" value="NAD(P)-bd_dom_sf"/>
</dbReference>
<dbReference type="STRING" id="497964.CfE428DRAFT_4039"/>
<evidence type="ECO:0000313" key="3">
    <source>
        <dbReference type="EMBL" id="EDY18255.1"/>
    </source>
</evidence>
<dbReference type="Pfam" id="PF01408">
    <property type="entry name" value="GFO_IDH_MocA"/>
    <property type="match status" value="1"/>
</dbReference>
<evidence type="ECO:0000259" key="1">
    <source>
        <dbReference type="Pfam" id="PF01408"/>
    </source>
</evidence>
<name>B4D550_9BACT</name>
<dbReference type="SUPFAM" id="SSF55347">
    <property type="entry name" value="Glyceraldehyde-3-phosphate dehydrogenase-like, C-terminal domain"/>
    <property type="match status" value="1"/>
</dbReference>
<accession>B4D550</accession>
<evidence type="ECO:0000313" key="4">
    <source>
        <dbReference type="Proteomes" id="UP000005824"/>
    </source>
</evidence>
<dbReference type="PANTHER" id="PTHR43818">
    <property type="entry name" value="BCDNA.GH03377"/>
    <property type="match status" value="1"/>
</dbReference>
<feature type="domain" description="GFO/IDH/MocA-like oxidoreductase" evidence="2">
    <location>
        <begin position="70"/>
        <end position="233"/>
    </location>
</feature>
<dbReference type="Gene3D" id="3.40.50.720">
    <property type="entry name" value="NAD(P)-binding Rossmann-like Domain"/>
    <property type="match status" value="1"/>
</dbReference>
<comment type="caution">
    <text evidence="3">The sequence shown here is derived from an EMBL/GenBank/DDBJ whole genome shotgun (WGS) entry which is preliminary data.</text>
</comment>
<dbReference type="InterPro" id="IPR055170">
    <property type="entry name" value="GFO_IDH_MocA-like_dom"/>
</dbReference>
<dbReference type="InParanoid" id="B4D550"/>
<dbReference type="EMBL" id="ABVL01000013">
    <property type="protein sequence ID" value="EDY18255.1"/>
    <property type="molecule type" value="Genomic_DNA"/>
</dbReference>
<gene>
    <name evidence="3" type="ORF">CfE428DRAFT_4039</name>
</gene>